<dbReference type="PROSITE" id="PS00108">
    <property type="entry name" value="PROTEIN_KINASE_ST"/>
    <property type="match status" value="1"/>
</dbReference>
<evidence type="ECO:0000313" key="7">
    <source>
        <dbReference type="Proteomes" id="UP000887575"/>
    </source>
</evidence>
<dbReference type="GO" id="GO:0005634">
    <property type="term" value="C:nucleus"/>
    <property type="evidence" value="ECO:0007669"/>
    <property type="project" value="TreeGrafter"/>
</dbReference>
<proteinExistence type="inferred from homology"/>
<sequence length="294" mass="33342">MKTVLQWAEHLLAALDHLIEKGIIHRDLKPDNVFVTKDFVLKVGDFGSAREASRTDTFSNAGSPLYMSPEAAGIFQAMKVTHKSDLYAVGLILWEIIERRRVFSNLSAAESREDTAEISAPNCQHPIREIIINCAQRDYEKRPNPQDVYREIQRHNRMYTRDNAYPVDDIEQRTLLHPIGFDGTENRIPLFEEFNLTPWDLPSTDRSYIALDLPENDLEKTGTLCIDLECGGVYTESLNPGDILPEKLARITAEHLLCLMKALHALISSKTKKNKTSLDNEAIFRAEFASLATD</sequence>
<dbReference type="InterPro" id="IPR050339">
    <property type="entry name" value="CC_SR_Kinase"/>
</dbReference>
<dbReference type="GO" id="GO:0004672">
    <property type="term" value="F:protein kinase activity"/>
    <property type="evidence" value="ECO:0007669"/>
    <property type="project" value="InterPro"/>
</dbReference>
<dbReference type="InterPro" id="IPR000719">
    <property type="entry name" value="Prot_kinase_dom"/>
</dbReference>
<evidence type="ECO:0000256" key="4">
    <source>
        <dbReference type="ARBA" id="ARBA00022840"/>
    </source>
</evidence>
<dbReference type="GO" id="GO:0005737">
    <property type="term" value="C:cytoplasm"/>
    <property type="evidence" value="ECO:0007669"/>
    <property type="project" value="TreeGrafter"/>
</dbReference>
<name>A0AAF3F3M8_9BILA</name>
<dbReference type="PROSITE" id="PS50011">
    <property type="entry name" value="PROTEIN_KINASE_DOM"/>
    <property type="match status" value="1"/>
</dbReference>
<keyword evidence="7" id="KW-1185">Reference proteome</keyword>
<protein>
    <recommendedName>
        <fullName evidence="6">Protein kinase domain-containing protein</fullName>
    </recommendedName>
</protein>
<dbReference type="Pfam" id="PF00069">
    <property type="entry name" value="Pkinase"/>
    <property type="match status" value="1"/>
</dbReference>
<dbReference type="WBParaSite" id="MBELARI_LOCUS21167">
    <property type="protein sequence ID" value="MBELARI_LOCUS21167"/>
    <property type="gene ID" value="MBELARI_LOCUS21167"/>
</dbReference>
<evidence type="ECO:0000256" key="5">
    <source>
        <dbReference type="ARBA" id="ARBA00037982"/>
    </source>
</evidence>
<keyword evidence="2" id="KW-0547">Nucleotide-binding</keyword>
<evidence type="ECO:0000259" key="6">
    <source>
        <dbReference type="PROSITE" id="PS50011"/>
    </source>
</evidence>
<dbReference type="SUPFAM" id="SSF56112">
    <property type="entry name" value="Protein kinase-like (PK-like)"/>
    <property type="match status" value="1"/>
</dbReference>
<keyword evidence="1" id="KW-0808">Transferase</keyword>
<evidence type="ECO:0000256" key="1">
    <source>
        <dbReference type="ARBA" id="ARBA00022679"/>
    </source>
</evidence>
<dbReference type="Gene3D" id="1.10.510.10">
    <property type="entry name" value="Transferase(Phosphotransferase) domain 1"/>
    <property type="match status" value="1"/>
</dbReference>
<keyword evidence="3" id="KW-0418">Kinase</keyword>
<keyword evidence="4" id="KW-0067">ATP-binding</keyword>
<evidence type="ECO:0000256" key="2">
    <source>
        <dbReference type="ARBA" id="ARBA00022741"/>
    </source>
</evidence>
<feature type="domain" description="Protein kinase" evidence="6">
    <location>
        <begin position="1"/>
        <end position="158"/>
    </location>
</feature>
<evidence type="ECO:0000256" key="3">
    <source>
        <dbReference type="ARBA" id="ARBA00022777"/>
    </source>
</evidence>
<dbReference type="InterPro" id="IPR011009">
    <property type="entry name" value="Kinase-like_dom_sf"/>
</dbReference>
<evidence type="ECO:0000313" key="8">
    <source>
        <dbReference type="WBParaSite" id="MBELARI_LOCUS21167"/>
    </source>
</evidence>
<accession>A0AAF3F3M8</accession>
<comment type="similarity">
    <text evidence="5">Belongs to the protein kinase superfamily. Ser/Thr protein kinase family. GCN2 subfamily.</text>
</comment>
<reference evidence="8" key="1">
    <citation type="submission" date="2024-02" db="UniProtKB">
        <authorList>
            <consortium name="WormBaseParasite"/>
        </authorList>
    </citation>
    <scope>IDENTIFICATION</scope>
</reference>
<dbReference type="AlphaFoldDB" id="A0AAF3F3M8"/>
<dbReference type="InterPro" id="IPR008271">
    <property type="entry name" value="Ser/Thr_kinase_AS"/>
</dbReference>
<dbReference type="SMART" id="SM00220">
    <property type="entry name" value="S_TKc"/>
    <property type="match status" value="1"/>
</dbReference>
<organism evidence="7 8">
    <name type="scientific">Mesorhabditis belari</name>
    <dbReference type="NCBI Taxonomy" id="2138241"/>
    <lineage>
        <taxon>Eukaryota</taxon>
        <taxon>Metazoa</taxon>
        <taxon>Ecdysozoa</taxon>
        <taxon>Nematoda</taxon>
        <taxon>Chromadorea</taxon>
        <taxon>Rhabditida</taxon>
        <taxon>Rhabditina</taxon>
        <taxon>Rhabditomorpha</taxon>
        <taxon>Rhabditoidea</taxon>
        <taxon>Rhabditidae</taxon>
        <taxon>Mesorhabditinae</taxon>
        <taxon>Mesorhabditis</taxon>
    </lineage>
</organism>
<dbReference type="GO" id="GO:0005524">
    <property type="term" value="F:ATP binding"/>
    <property type="evidence" value="ECO:0007669"/>
    <property type="project" value="UniProtKB-KW"/>
</dbReference>
<dbReference type="PANTHER" id="PTHR11042">
    <property type="entry name" value="EUKARYOTIC TRANSLATION INITIATION FACTOR 2-ALPHA KINASE EIF2-ALPHA KINASE -RELATED"/>
    <property type="match status" value="1"/>
</dbReference>
<dbReference type="Proteomes" id="UP000887575">
    <property type="component" value="Unassembled WGS sequence"/>
</dbReference>